<keyword evidence="3" id="KW-0436">Ligase</keyword>
<dbReference type="Pfam" id="PF00120">
    <property type="entry name" value="Gln-synt_C"/>
    <property type="match status" value="1"/>
</dbReference>
<comment type="similarity">
    <text evidence="1 6 7">Belongs to the glutamine synthetase family.</text>
</comment>
<dbReference type="PANTHER" id="PTHR43785">
    <property type="entry name" value="GAMMA-GLUTAMYLPUTRESCINE SYNTHETASE"/>
    <property type="match status" value="1"/>
</dbReference>
<dbReference type="GeneID" id="19168042"/>
<dbReference type="EMBL" id="AMGY01000003">
    <property type="protein sequence ID" value="EXJ86963.1"/>
    <property type="molecule type" value="Genomic_DNA"/>
</dbReference>
<dbReference type="eggNOG" id="KOG0683">
    <property type="taxonomic scope" value="Eukaryota"/>
</dbReference>
<dbReference type="SMART" id="SM01230">
    <property type="entry name" value="Gln-synt_C"/>
    <property type="match status" value="1"/>
</dbReference>
<dbReference type="PROSITE" id="PS51987">
    <property type="entry name" value="GS_CATALYTIC"/>
    <property type="match status" value="1"/>
</dbReference>
<name>W9Y3A1_9EURO</name>
<evidence type="ECO:0000256" key="1">
    <source>
        <dbReference type="ARBA" id="ARBA00009897"/>
    </source>
</evidence>
<organism evidence="9 10">
    <name type="scientific">Capronia epimyces CBS 606.96</name>
    <dbReference type="NCBI Taxonomy" id="1182542"/>
    <lineage>
        <taxon>Eukaryota</taxon>
        <taxon>Fungi</taxon>
        <taxon>Dikarya</taxon>
        <taxon>Ascomycota</taxon>
        <taxon>Pezizomycotina</taxon>
        <taxon>Eurotiomycetes</taxon>
        <taxon>Chaetothyriomycetidae</taxon>
        <taxon>Chaetothyriales</taxon>
        <taxon>Herpotrichiellaceae</taxon>
        <taxon>Capronia</taxon>
    </lineage>
</organism>
<proteinExistence type="inferred from homology"/>
<dbReference type="HOGENOM" id="CLU_017290_0_1_1"/>
<evidence type="ECO:0000256" key="4">
    <source>
        <dbReference type="ARBA" id="ARBA00022741"/>
    </source>
</evidence>
<dbReference type="Gene3D" id="3.10.20.70">
    <property type="entry name" value="Glutamine synthetase, N-terminal domain"/>
    <property type="match status" value="1"/>
</dbReference>
<dbReference type="GO" id="GO:0004356">
    <property type="term" value="F:glutamine synthetase activity"/>
    <property type="evidence" value="ECO:0007669"/>
    <property type="project" value="InterPro"/>
</dbReference>
<evidence type="ECO:0000313" key="9">
    <source>
        <dbReference type="EMBL" id="EXJ86963.1"/>
    </source>
</evidence>
<protein>
    <recommendedName>
        <fullName evidence="2">Glutamine synthetase</fullName>
    </recommendedName>
</protein>
<feature type="domain" description="GS catalytic" evidence="8">
    <location>
        <begin position="119"/>
        <end position="471"/>
    </location>
</feature>
<dbReference type="InterPro" id="IPR008146">
    <property type="entry name" value="Gln_synth_cat_dom"/>
</dbReference>
<evidence type="ECO:0000256" key="7">
    <source>
        <dbReference type="RuleBase" id="RU000384"/>
    </source>
</evidence>
<dbReference type="GO" id="GO:0005524">
    <property type="term" value="F:ATP binding"/>
    <property type="evidence" value="ECO:0007669"/>
    <property type="project" value="UniProtKB-KW"/>
</dbReference>
<dbReference type="SUPFAM" id="SSF54368">
    <property type="entry name" value="Glutamine synthetase, N-terminal domain"/>
    <property type="match status" value="1"/>
</dbReference>
<dbReference type="STRING" id="1182542.W9Y3A1"/>
<dbReference type="PANTHER" id="PTHR43785:SF12">
    <property type="entry name" value="TYPE-1 GLUTAMINE SYNTHETASE 2"/>
    <property type="match status" value="1"/>
</dbReference>
<dbReference type="FunFam" id="3.30.590.10:FF:000005">
    <property type="entry name" value="Probable glutamine synthetase"/>
    <property type="match status" value="1"/>
</dbReference>
<gene>
    <name evidence="9" type="ORF">A1O3_03917</name>
</gene>
<dbReference type="SUPFAM" id="SSF55931">
    <property type="entry name" value="Glutamine synthetase/guanido kinase"/>
    <property type="match status" value="1"/>
</dbReference>
<dbReference type="GO" id="GO:0006576">
    <property type="term" value="P:biogenic amine metabolic process"/>
    <property type="evidence" value="ECO:0007669"/>
    <property type="project" value="UniProtKB-ARBA"/>
</dbReference>
<keyword evidence="4" id="KW-0547">Nucleotide-binding</keyword>
<dbReference type="InterPro" id="IPR014746">
    <property type="entry name" value="Gln_synth/guanido_kin_cat_dom"/>
</dbReference>
<sequence length="471" mass="52564">MAPAPAPTMDHLPHLLQRDSKVKLAGIDCDGVLRGKIMSKEKFLSSFEQGFGMSSAIFGWDMHDLLYTTETTVTSAESGYADLIAVPDINSYRRIPWEDDIPLFLLHFTVNAVPLHVDGRSILRSITSRLQTLGYSSKAGVELEFFNYQTPSEDGYGASLGTNRQDMAAFLSRNTPGALRPLTQGMFGYSLTRQAANKRYFHDIYDSAERFQCNIEAWHTESGPGVYEAALAVADTCEIADRVTLFKYLAKSVGIEHRVTPCFMAKPTFGLPGNSGHIHISLYDLEGRNLFARDSPDPEAQWRDIEHLSDDGRYFLAGLLNALPDIMPMFAPTINSYKRLVENYWAPVNVSWGLEDRLSSIRLIAPPVAKPQATRFEVRIPGADLHPHYALSAILGAGLRGIESKMSIPIPPTALRKDKPELLPNSLLAANDRFRASDSIAREIFDGKFVDHFAASREHEIRVWKESVTDW</sequence>
<keyword evidence="5" id="KW-0067">ATP-binding</keyword>
<dbReference type="OrthoDB" id="77835at2759"/>
<keyword evidence="10" id="KW-1185">Reference proteome</keyword>
<reference evidence="9 10" key="1">
    <citation type="submission" date="2013-03" db="EMBL/GenBank/DDBJ databases">
        <title>The Genome Sequence of Capronia epimyces CBS 606.96.</title>
        <authorList>
            <consortium name="The Broad Institute Genomics Platform"/>
            <person name="Cuomo C."/>
            <person name="de Hoog S."/>
            <person name="Gorbushina A."/>
            <person name="Walker B."/>
            <person name="Young S.K."/>
            <person name="Zeng Q."/>
            <person name="Gargeya S."/>
            <person name="Fitzgerald M."/>
            <person name="Haas B."/>
            <person name="Abouelleil A."/>
            <person name="Allen A.W."/>
            <person name="Alvarado L."/>
            <person name="Arachchi H.M."/>
            <person name="Berlin A.M."/>
            <person name="Chapman S.B."/>
            <person name="Gainer-Dewar J."/>
            <person name="Goldberg J."/>
            <person name="Griggs A."/>
            <person name="Gujja S."/>
            <person name="Hansen M."/>
            <person name="Howarth C."/>
            <person name="Imamovic A."/>
            <person name="Ireland A."/>
            <person name="Larimer J."/>
            <person name="McCowan C."/>
            <person name="Murphy C."/>
            <person name="Pearson M."/>
            <person name="Poon T.W."/>
            <person name="Priest M."/>
            <person name="Roberts A."/>
            <person name="Saif S."/>
            <person name="Shea T."/>
            <person name="Sisk P."/>
            <person name="Sykes S."/>
            <person name="Wortman J."/>
            <person name="Nusbaum C."/>
            <person name="Birren B."/>
        </authorList>
    </citation>
    <scope>NUCLEOTIDE SEQUENCE [LARGE SCALE GENOMIC DNA]</scope>
    <source>
        <strain evidence="9 10">CBS 606.96</strain>
    </source>
</reference>
<evidence type="ECO:0000256" key="3">
    <source>
        <dbReference type="ARBA" id="ARBA00022598"/>
    </source>
</evidence>
<dbReference type="InterPro" id="IPR036651">
    <property type="entry name" value="Gln_synt_N_sf"/>
</dbReference>
<dbReference type="AlphaFoldDB" id="W9Y3A1"/>
<dbReference type="Proteomes" id="UP000019478">
    <property type="component" value="Unassembled WGS sequence"/>
</dbReference>
<dbReference type="RefSeq" id="XP_007732242.1">
    <property type="nucleotide sequence ID" value="XM_007734052.1"/>
</dbReference>
<dbReference type="GO" id="GO:0006542">
    <property type="term" value="P:glutamine biosynthetic process"/>
    <property type="evidence" value="ECO:0007669"/>
    <property type="project" value="InterPro"/>
</dbReference>
<accession>W9Y3A1</accession>
<comment type="caution">
    <text evidence="9">The sequence shown here is derived from an EMBL/GenBank/DDBJ whole genome shotgun (WGS) entry which is preliminary data.</text>
</comment>
<evidence type="ECO:0000256" key="2">
    <source>
        <dbReference type="ARBA" id="ARBA00021364"/>
    </source>
</evidence>
<evidence type="ECO:0000259" key="8">
    <source>
        <dbReference type="PROSITE" id="PS51987"/>
    </source>
</evidence>
<evidence type="ECO:0000256" key="6">
    <source>
        <dbReference type="PROSITE-ProRule" id="PRU01331"/>
    </source>
</evidence>
<evidence type="ECO:0000256" key="5">
    <source>
        <dbReference type="ARBA" id="ARBA00022840"/>
    </source>
</evidence>
<evidence type="ECO:0000313" key="10">
    <source>
        <dbReference type="Proteomes" id="UP000019478"/>
    </source>
</evidence>
<dbReference type="Gene3D" id="3.30.590.10">
    <property type="entry name" value="Glutamine synthetase/guanido kinase, catalytic domain"/>
    <property type="match status" value="1"/>
</dbReference>